<evidence type="ECO:0000256" key="2">
    <source>
        <dbReference type="ARBA" id="ARBA00023002"/>
    </source>
</evidence>
<dbReference type="GO" id="GO:0004352">
    <property type="term" value="F:glutamate dehydrogenase (NAD+) activity"/>
    <property type="evidence" value="ECO:0007669"/>
    <property type="project" value="TreeGrafter"/>
</dbReference>
<dbReference type="InterPro" id="IPR006096">
    <property type="entry name" value="Glu/Leu/Phe/Val/Trp_DH_C"/>
</dbReference>
<dbReference type="Pfam" id="PF00208">
    <property type="entry name" value="ELFV_dehydrog"/>
    <property type="match status" value="1"/>
</dbReference>
<dbReference type="InterPro" id="IPR006095">
    <property type="entry name" value="Glu/Leu/Phe/Val/Trp_DH"/>
</dbReference>
<comment type="catalytic activity">
    <reaction evidence="4">
        <text>L-glutamate + NAD(+) + H2O = 2-oxoglutarate + NH4(+) + NADH + H(+)</text>
        <dbReference type="Rhea" id="RHEA:15133"/>
        <dbReference type="ChEBI" id="CHEBI:15377"/>
        <dbReference type="ChEBI" id="CHEBI:15378"/>
        <dbReference type="ChEBI" id="CHEBI:16810"/>
        <dbReference type="ChEBI" id="CHEBI:28938"/>
        <dbReference type="ChEBI" id="CHEBI:29985"/>
        <dbReference type="ChEBI" id="CHEBI:57540"/>
        <dbReference type="ChEBI" id="CHEBI:57945"/>
        <dbReference type="EC" id="1.4.1.3"/>
    </reaction>
</comment>
<evidence type="ECO:0000256" key="1">
    <source>
        <dbReference type="ARBA" id="ARBA00012889"/>
    </source>
</evidence>
<evidence type="ECO:0000313" key="9">
    <source>
        <dbReference type="Proteomes" id="UP000233837"/>
    </source>
</evidence>
<keyword evidence="2 6" id="KW-0560">Oxidoreductase</keyword>
<evidence type="ECO:0000256" key="6">
    <source>
        <dbReference type="RuleBase" id="RU004417"/>
    </source>
</evidence>
<evidence type="ECO:0000313" key="8">
    <source>
        <dbReference type="EMBL" id="PKU66389.1"/>
    </source>
</evidence>
<proteinExistence type="inferred from homology"/>
<keyword evidence="3" id="KW-0520">NAD</keyword>
<comment type="similarity">
    <text evidence="6">Belongs to the Glu/Leu/Phe/Val dehydrogenases family.</text>
</comment>
<sequence length="251" mass="27944">MNRQNTSLKKENANAVGNHTGIFVLARLIRFTRSQTYLQSTCNRPRLPSAQTSTSVALPPMFQHPQPPAYMNRCTPLASSTLLLPPDSSSLLPSAFSRNRPIIIPGSSSITHDLDPSIKESQWHHMKWTDEMVRLLVAIVAFINDDDTPNPFEAAARRRSTFRRMERVKQSPTVVTGKPIDLGSLLGTKDATGRGFVFAIDALLGEYGKYIQGLTFAIKGFGYVGSWAAKHIHERMARSLLLGMCRYNKKS</sequence>
<dbReference type="InterPro" id="IPR036291">
    <property type="entry name" value="NAD(P)-bd_dom_sf"/>
</dbReference>
<evidence type="ECO:0000256" key="5">
    <source>
        <dbReference type="ARBA" id="ARBA00048577"/>
    </source>
</evidence>
<evidence type="ECO:0000259" key="7">
    <source>
        <dbReference type="Pfam" id="PF00208"/>
    </source>
</evidence>
<accession>A0A2I0VSK4</accession>
<dbReference type="STRING" id="906689.A0A2I0VSK4"/>
<dbReference type="PANTHER" id="PTHR11606:SF24">
    <property type="entry name" value="NAD-SPECIFIC GLUTAMATE DEHYDROGENASE"/>
    <property type="match status" value="1"/>
</dbReference>
<name>A0A2I0VSK4_9ASPA</name>
<dbReference type="GO" id="GO:0005739">
    <property type="term" value="C:mitochondrion"/>
    <property type="evidence" value="ECO:0007669"/>
    <property type="project" value="TreeGrafter"/>
</dbReference>
<dbReference type="Proteomes" id="UP000233837">
    <property type="component" value="Unassembled WGS sequence"/>
</dbReference>
<dbReference type="PRINTS" id="PR00082">
    <property type="entry name" value="GLFDHDRGNASE"/>
</dbReference>
<dbReference type="PANTHER" id="PTHR11606">
    <property type="entry name" value="GLUTAMATE DEHYDROGENASE"/>
    <property type="match status" value="1"/>
</dbReference>
<gene>
    <name evidence="8" type="primary">GDH2</name>
    <name evidence="8" type="ORF">MA16_Dca009632</name>
</gene>
<protein>
    <recommendedName>
        <fullName evidence="1">glutamate dehydrogenase [NAD(P)(+)]</fullName>
        <ecNumber evidence="1">1.4.1.3</ecNumber>
    </recommendedName>
</protein>
<dbReference type="EMBL" id="KZ503270">
    <property type="protein sequence ID" value="PKU66389.1"/>
    <property type="molecule type" value="Genomic_DNA"/>
</dbReference>
<dbReference type="GO" id="GO:0006538">
    <property type="term" value="P:L-glutamate catabolic process"/>
    <property type="evidence" value="ECO:0007669"/>
    <property type="project" value="TreeGrafter"/>
</dbReference>
<reference evidence="8 9" key="1">
    <citation type="journal article" date="2016" name="Sci. Rep.">
        <title>The Dendrobium catenatum Lindl. genome sequence provides insights into polysaccharide synthase, floral development and adaptive evolution.</title>
        <authorList>
            <person name="Zhang G.Q."/>
            <person name="Xu Q."/>
            <person name="Bian C."/>
            <person name="Tsai W.C."/>
            <person name="Yeh C.M."/>
            <person name="Liu K.W."/>
            <person name="Yoshida K."/>
            <person name="Zhang L.S."/>
            <person name="Chang S.B."/>
            <person name="Chen F."/>
            <person name="Shi Y."/>
            <person name="Su Y.Y."/>
            <person name="Zhang Y.Q."/>
            <person name="Chen L.J."/>
            <person name="Yin Y."/>
            <person name="Lin M."/>
            <person name="Huang H."/>
            <person name="Deng H."/>
            <person name="Wang Z.W."/>
            <person name="Zhu S.L."/>
            <person name="Zhao X."/>
            <person name="Deng C."/>
            <person name="Niu S.C."/>
            <person name="Huang J."/>
            <person name="Wang M."/>
            <person name="Liu G.H."/>
            <person name="Yang H.J."/>
            <person name="Xiao X.J."/>
            <person name="Hsiao Y.Y."/>
            <person name="Wu W.L."/>
            <person name="Chen Y.Y."/>
            <person name="Mitsuda N."/>
            <person name="Ohme-Takagi M."/>
            <person name="Luo Y.B."/>
            <person name="Van de Peer Y."/>
            <person name="Liu Z.J."/>
        </authorList>
    </citation>
    <scope>NUCLEOTIDE SEQUENCE [LARGE SCALE GENOMIC DNA]</scope>
    <source>
        <tissue evidence="8">The whole plant</tissue>
    </source>
</reference>
<feature type="domain" description="Glutamate/phenylalanine/leucine/valine/L-tryptophan dehydrogenase C-terminal" evidence="7">
    <location>
        <begin position="183"/>
        <end position="237"/>
    </location>
</feature>
<dbReference type="EC" id="1.4.1.3" evidence="1"/>
<evidence type="ECO:0000256" key="3">
    <source>
        <dbReference type="ARBA" id="ARBA00023027"/>
    </source>
</evidence>
<organism evidence="8 9">
    <name type="scientific">Dendrobium catenatum</name>
    <dbReference type="NCBI Taxonomy" id="906689"/>
    <lineage>
        <taxon>Eukaryota</taxon>
        <taxon>Viridiplantae</taxon>
        <taxon>Streptophyta</taxon>
        <taxon>Embryophyta</taxon>
        <taxon>Tracheophyta</taxon>
        <taxon>Spermatophyta</taxon>
        <taxon>Magnoliopsida</taxon>
        <taxon>Liliopsida</taxon>
        <taxon>Asparagales</taxon>
        <taxon>Orchidaceae</taxon>
        <taxon>Epidendroideae</taxon>
        <taxon>Malaxideae</taxon>
        <taxon>Dendrobiinae</taxon>
        <taxon>Dendrobium</taxon>
    </lineage>
</organism>
<evidence type="ECO:0000256" key="4">
    <source>
        <dbReference type="ARBA" id="ARBA00047867"/>
    </source>
</evidence>
<reference evidence="8 9" key="2">
    <citation type="journal article" date="2017" name="Nature">
        <title>The Apostasia genome and the evolution of orchids.</title>
        <authorList>
            <person name="Zhang G.Q."/>
            <person name="Liu K.W."/>
            <person name="Li Z."/>
            <person name="Lohaus R."/>
            <person name="Hsiao Y.Y."/>
            <person name="Niu S.C."/>
            <person name="Wang J.Y."/>
            <person name="Lin Y.C."/>
            <person name="Xu Q."/>
            <person name="Chen L.J."/>
            <person name="Yoshida K."/>
            <person name="Fujiwara S."/>
            <person name="Wang Z.W."/>
            <person name="Zhang Y.Q."/>
            <person name="Mitsuda N."/>
            <person name="Wang M."/>
            <person name="Liu G.H."/>
            <person name="Pecoraro L."/>
            <person name="Huang H.X."/>
            <person name="Xiao X.J."/>
            <person name="Lin M."/>
            <person name="Wu X.Y."/>
            <person name="Wu W.L."/>
            <person name="Chen Y.Y."/>
            <person name="Chang S.B."/>
            <person name="Sakamoto S."/>
            <person name="Ohme-Takagi M."/>
            <person name="Yagi M."/>
            <person name="Zeng S.J."/>
            <person name="Shen C.Y."/>
            <person name="Yeh C.M."/>
            <person name="Luo Y.B."/>
            <person name="Tsai W.C."/>
            <person name="Van de Peer Y."/>
            <person name="Liu Z.J."/>
        </authorList>
    </citation>
    <scope>NUCLEOTIDE SEQUENCE [LARGE SCALE GENOMIC DNA]</scope>
    <source>
        <tissue evidence="8">The whole plant</tissue>
    </source>
</reference>
<keyword evidence="9" id="KW-1185">Reference proteome</keyword>
<dbReference type="AlphaFoldDB" id="A0A2I0VSK4"/>
<dbReference type="Gene3D" id="3.40.50.720">
    <property type="entry name" value="NAD(P)-binding Rossmann-like Domain"/>
    <property type="match status" value="1"/>
</dbReference>
<comment type="catalytic activity">
    <reaction evidence="5">
        <text>L-glutamate + NADP(+) + H2O = 2-oxoglutarate + NH4(+) + NADPH + H(+)</text>
        <dbReference type="Rhea" id="RHEA:11612"/>
        <dbReference type="ChEBI" id="CHEBI:15377"/>
        <dbReference type="ChEBI" id="CHEBI:15378"/>
        <dbReference type="ChEBI" id="CHEBI:16810"/>
        <dbReference type="ChEBI" id="CHEBI:28938"/>
        <dbReference type="ChEBI" id="CHEBI:29985"/>
        <dbReference type="ChEBI" id="CHEBI:57783"/>
        <dbReference type="ChEBI" id="CHEBI:58349"/>
        <dbReference type="EC" id="1.4.1.3"/>
    </reaction>
</comment>
<dbReference type="SUPFAM" id="SSF51735">
    <property type="entry name" value="NAD(P)-binding Rossmann-fold domains"/>
    <property type="match status" value="1"/>
</dbReference>